<protein>
    <submittedName>
        <fullName evidence="1">Uncharacterized protein</fullName>
    </submittedName>
</protein>
<dbReference type="RefSeq" id="WP_230366676.1">
    <property type="nucleotide sequence ID" value="NZ_JAJALK010000006.1"/>
</dbReference>
<evidence type="ECO:0000313" key="2">
    <source>
        <dbReference type="Proteomes" id="UP001223420"/>
    </source>
</evidence>
<sequence>MSSPSLRSRPSRRYRYGLLALITLAGLATVPTEGADRHLERPKPPVPMASAERWRLRPTEVAVPVTTGSLRRRAATAIPEDRRNVRLVYPALVEAR</sequence>
<comment type="caution">
    <text evidence="1">The sequence shown here is derived from an EMBL/GenBank/DDBJ whole genome shotgun (WGS) entry which is preliminary data.</text>
</comment>
<accession>A0AAJ1WVC7</accession>
<evidence type="ECO:0000313" key="1">
    <source>
        <dbReference type="EMBL" id="MDQ0542085.1"/>
    </source>
</evidence>
<dbReference type="EMBL" id="JAUSWL010000001">
    <property type="protein sequence ID" value="MDQ0542085.1"/>
    <property type="molecule type" value="Genomic_DNA"/>
</dbReference>
<organism evidence="1 2">
    <name type="scientific">Methylobacterium brachiatum</name>
    <dbReference type="NCBI Taxonomy" id="269660"/>
    <lineage>
        <taxon>Bacteria</taxon>
        <taxon>Pseudomonadati</taxon>
        <taxon>Pseudomonadota</taxon>
        <taxon>Alphaproteobacteria</taxon>
        <taxon>Hyphomicrobiales</taxon>
        <taxon>Methylobacteriaceae</taxon>
        <taxon>Methylobacterium</taxon>
    </lineage>
</organism>
<dbReference type="Proteomes" id="UP001223420">
    <property type="component" value="Unassembled WGS sequence"/>
</dbReference>
<name>A0AAJ1WVC7_9HYPH</name>
<reference evidence="1" key="1">
    <citation type="submission" date="2023-07" db="EMBL/GenBank/DDBJ databases">
        <title>Genomic Encyclopedia of Type Strains, Phase IV (KMG-IV): sequencing the most valuable type-strain genomes for metagenomic binning, comparative biology and taxonomic classification.</title>
        <authorList>
            <person name="Goeker M."/>
        </authorList>
    </citation>
    <scope>NUCLEOTIDE SEQUENCE</scope>
    <source>
        <strain evidence="1">DSM 19569</strain>
    </source>
</reference>
<gene>
    <name evidence="1" type="ORF">QO001_000993</name>
</gene>
<proteinExistence type="predicted"/>
<dbReference type="AlphaFoldDB" id="A0AAJ1WVC7"/>